<dbReference type="AlphaFoldDB" id="A0A4R2JF27"/>
<gene>
    <name evidence="2" type="ORF">EV192_106297</name>
</gene>
<name>A0A4R2JF27_9PSEU</name>
<organism evidence="2 3">
    <name type="scientific">Actinocrispum wychmicini</name>
    <dbReference type="NCBI Taxonomy" id="1213861"/>
    <lineage>
        <taxon>Bacteria</taxon>
        <taxon>Bacillati</taxon>
        <taxon>Actinomycetota</taxon>
        <taxon>Actinomycetes</taxon>
        <taxon>Pseudonocardiales</taxon>
        <taxon>Pseudonocardiaceae</taxon>
        <taxon>Actinocrispum</taxon>
    </lineage>
</organism>
<feature type="domain" description="DUF8017" evidence="1">
    <location>
        <begin position="54"/>
        <end position="235"/>
    </location>
</feature>
<sequence>MSYRGGVVLRRSKRLLITIGAVAALLAAGGISAASLVNRHAPAEPEPRIVEAAPPMAPDTHTVTNPAAKLSFDVTADWEPADDDETLTTSNGVELDHLVDWGPYTCQGAEYGRAFAGTGVAPNDHKAAPGRIAADLAAAVAADQYSDGHQTAAVNVAKPQPLTVDGAQGATVHAEATLIRSGDPCAGVKGTITVIALPTSAGVSVFVIGADLTPGPQQPTPLLQADRVSTIADSLHVTH</sequence>
<evidence type="ECO:0000313" key="2">
    <source>
        <dbReference type="EMBL" id="TCO56822.1"/>
    </source>
</evidence>
<dbReference type="Proteomes" id="UP000295680">
    <property type="component" value="Unassembled WGS sequence"/>
</dbReference>
<protein>
    <recommendedName>
        <fullName evidence="1">DUF8017 domain-containing protein</fullName>
    </recommendedName>
</protein>
<accession>A0A4R2JF27</accession>
<evidence type="ECO:0000259" key="1">
    <source>
        <dbReference type="Pfam" id="PF26056"/>
    </source>
</evidence>
<keyword evidence="3" id="KW-1185">Reference proteome</keyword>
<proteinExistence type="predicted"/>
<dbReference type="EMBL" id="SLWS01000006">
    <property type="protein sequence ID" value="TCO56822.1"/>
    <property type="molecule type" value="Genomic_DNA"/>
</dbReference>
<evidence type="ECO:0000313" key="3">
    <source>
        <dbReference type="Proteomes" id="UP000295680"/>
    </source>
</evidence>
<comment type="caution">
    <text evidence="2">The sequence shown here is derived from an EMBL/GenBank/DDBJ whole genome shotgun (WGS) entry which is preliminary data.</text>
</comment>
<reference evidence="2 3" key="1">
    <citation type="submission" date="2019-03" db="EMBL/GenBank/DDBJ databases">
        <title>Genomic Encyclopedia of Type Strains, Phase IV (KMG-IV): sequencing the most valuable type-strain genomes for metagenomic binning, comparative biology and taxonomic classification.</title>
        <authorList>
            <person name="Goeker M."/>
        </authorList>
    </citation>
    <scope>NUCLEOTIDE SEQUENCE [LARGE SCALE GENOMIC DNA]</scope>
    <source>
        <strain evidence="2 3">DSM 45934</strain>
    </source>
</reference>
<dbReference type="Pfam" id="PF26056">
    <property type="entry name" value="DUF8017"/>
    <property type="match status" value="1"/>
</dbReference>
<dbReference type="InterPro" id="IPR058330">
    <property type="entry name" value="DUF8017"/>
</dbReference>